<evidence type="ECO:0000313" key="1">
    <source>
        <dbReference type="EMBL" id="PHJ17156.1"/>
    </source>
</evidence>
<dbReference type="EMBL" id="MIGC01005234">
    <property type="protein sequence ID" value="PHJ17156.1"/>
    <property type="molecule type" value="Genomic_DNA"/>
</dbReference>
<keyword evidence="2" id="KW-1185">Reference proteome</keyword>
<accession>A0A2C6KL99</accession>
<organism evidence="1 2">
    <name type="scientific">Cystoisospora suis</name>
    <dbReference type="NCBI Taxonomy" id="483139"/>
    <lineage>
        <taxon>Eukaryota</taxon>
        <taxon>Sar</taxon>
        <taxon>Alveolata</taxon>
        <taxon>Apicomplexa</taxon>
        <taxon>Conoidasida</taxon>
        <taxon>Coccidia</taxon>
        <taxon>Eucoccidiorida</taxon>
        <taxon>Eimeriorina</taxon>
        <taxon>Sarcocystidae</taxon>
        <taxon>Cystoisospora</taxon>
    </lineage>
</organism>
<sequence length="36" mass="3757">MHGSPRMTLTDVSSKETHFVGVDGASPTVVSASLVR</sequence>
<dbReference type="GeneID" id="94432355"/>
<reference evidence="1 2" key="1">
    <citation type="journal article" date="2017" name="Int. J. Parasitol.">
        <title>The genome of the protozoan parasite Cystoisospora suis and a reverse vaccinology approach to identify vaccine candidates.</title>
        <authorList>
            <person name="Palmieri N."/>
            <person name="Shrestha A."/>
            <person name="Ruttkowski B."/>
            <person name="Beck T."/>
            <person name="Vogl C."/>
            <person name="Tomley F."/>
            <person name="Blake D.P."/>
            <person name="Joachim A."/>
        </authorList>
    </citation>
    <scope>NUCLEOTIDE SEQUENCE [LARGE SCALE GENOMIC DNA]</scope>
    <source>
        <strain evidence="1 2">Wien I</strain>
    </source>
</reference>
<dbReference type="AlphaFoldDB" id="A0A2C6KL99"/>
<dbReference type="Proteomes" id="UP000221165">
    <property type="component" value="Unassembled WGS sequence"/>
</dbReference>
<dbReference type="VEuPathDB" id="ToxoDB:CSUI_009025"/>
<evidence type="ECO:0000313" key="2">
    <source>
        <dbReference type="Proteomes" id="UP000221165"/>
    </source>
</evidence>
<proteinExistence type="predicted"/>
<comment type="caution">
    <text evidence="1">The sequence shown here is derived from an EMBL/GenBank/DDBJ whole genome shotgun (WGS) entry which is preliminary data.</text>
</comment>
<name>A0A2C6KL99_9APIC</name>
<gene>
    <name evidence="1" type="ORF">CSUI_009025</name>
</gene>
<protein>
    <submittedName>
        <fullName evidence="1">Uncharacterized protein</fullName>
    </submittedName>
</protein>
<dbReference type="RefSeq" id="XP_067918881.1">
    <property type="nucleotide sequence ID" value="XM_068069144.1"/>
</dbReference>